<gene>
    <name evidence="2" type="ORF">UFOPK2894_00907</name>
</gene>
<dbReference type="EMBL" id="CAEZZQ010000050">
    <property type="protein sequence ID" value="CAB4776651.1"/>
    <property type="molecule type" value="Genomic_DNA"/>
</dbReference>
<keyword evidence="1" id="KW-0812">Transmembrane</keyword>
<feature type="transmembrane region" description="Helical" evidence="1">
    <location>
        <begin position="7"/>
        <end position="26"/>
    </location>
</feature>
<name>A0A6J6VVP7_9ZZZZ</name>
<keyword evidence="1" id="KW-0472">Membrane</keyword>
<evidence type="ECO:0000313" key="2">
    <source>
        <dbReference type="EMBL" id="CAB4776651.1"/>
    </source>
</evidence>
<proteinExistence type="predicted"/>
<feature type="transmembrane region" description="Helical" evidence="1">
    <location>
        <begin position="58"/>
        <end position="74"/>
    </location>
</feature>
<accession>A0A6J6VVP7</accession>
<dbReference type="AlphaFoldDB" id="A0A6J6VVP7"/>
<protein>
    <submittedName>
        <fullName evidence="2">Unannotated protein</fullName>
    </submittedName>
</protein>
<evidence type="ECO:0000256" key="1">
    <source>
        <dbReference type="SAM" id="Phobius"/>
    </source>
</evidence>
<organism evidence="2">
    <name type="scientific">freshwater metagenome</name>
    <dbReference type="NCBI Taxonomy" id="449393"/>
    <lineage>
        <taxon>unclassified sequences</taxon>
        <taxon>metagenomes</taxon>
        <taxon>ecological metagenomes</taxon>
    </lineage>
</organism>
<feature type="transmembrane region" description="Helical" evidence="1">
    <location>
        <begin position="32"/>
        <end position="51"/>
    </location>
</feature>
<feature type="transmembrane region" description="Helical" evidence="1">
    <location>
        <begin position="86"/>
        <end position="104"/>
    </location>
</feature>
<reference evidence="2" key="1">
    <citation type="submission" date="2020-05" db="EMBL/GenBank/DDBJ databases">
        <authorList>
            <person name="Chiriac C."/>
            <person name="Salcher M."/>
            <person name="Ghai R."/>
            <person name="Kavagutti S V."/>
        </authorList>
    </citation>
    <scope>NUCLEOTIDE SEQUENCE</scope>
</reference>
<sequence>MIKRVQNYLAGLVFGIAAGALLILTHNAYPPIGILLTLLGFLSLSIVVRGYLKSRSTYVCYLLGVVGLIYLAATPRASEFLIQGNIQGYLLILGGPLVAIFPLIKRVPTT</sequence>
<keyword evidence="1" id="KW-1133">Transmembrane helix</keyword>